<sequence length="377" mass="42718">MVRKLTLLLLSLLLCAQPAFPQTEHAPEWLNERVLVSSESHHQTGTLCLIDFPNGRQWMAVAGLANKEQNVPALGNYYVEIGSMTKMFIATAILQLHEDSLLNIYKPFTFYIEEPWAKNLNRWKKKNWSDSISILNMLNHTAGIFDYLDDGTDQATVDKYGYEGKVRFKPRELIRNSNIEGSYGPPNKKWHYSNTAYLALGILIETVSGKPWQDYIQEHILDPANLQRTKFGTRMNKEELSKKMQGYFDGKKINMAFSLAGASGEMVSTLPDMAVFIRKWWGGEFFKYPETTNLLRTAHFADIGPLGSYGMGIMHLMDLYGHGGQTFGFSGFGGILPQKEIVLIWIQNDSQVGVYPAILDISDELMEKKKKPVSGEK</sequence>
<dbReference type="AlphaFoldDB" id="A0AAN4VT63"/>
<evidence type="ECO:0000256" key="1">
    <source>
        <dbReference type="SAM" id="SignalP"/>
    </source>
</evidence>
<dbReference type="InterPro" id="IPR012338">
    <property type="entry name" value="Beta-lactam/transpept-like"/>
</dbReference>
<evidence type="ECO:0000259" key="2">
    <source>
        <dbReference type="Pfam" id="PF00144"/>
    </source>
</evidence>
<gene>
    <name evidence="3" type="ORF">PEDI_02210</name>
</gene>
<keyword evidence="4" id="KW-1185">Reference proteome</keyword>
<keyword evidence="3" id="KW-0645">Protease</keyword>
<accession>A0AAN4VT63</accession>
<organism evidence="3 4">
    <name type="scientific">Persicobacter diffluens</name>
    <dbReference type="NCBI Taxonomy" id="981"/>
    <lineage>
        <taxon>Bacteria</taxon>
        <taxon>Pseudomonadati</taxon>
        <taxon>Bacteroidota</taxon>
        <taxon>Cytophagia</taxon>
        <taxon>Cytophagales</taxon>
        <taxon>Persicobacteraceae</taxon>
        <taxon>Persicobacter</taxon>
    </lineage>
</organism>
<dbReference type="GO" id="GO:0004180">
    <property type="term" value="F:carboxypeptidase activity"/>
    <property type="evidence" value="ECO:0007669"/>
    <property type="project" value="UniProtKB-KW"/>
</dbReference>
<dbReference type="Proteomes" id="UP001310022">
    <property type="component" value="Unassembled WGS sequence"/>
</dbReference>
<comment type="caution">
    <text evidence="3">The sequence shown here is derived from an EMBL/GenBank/DDBJ whole genome shotgun (WGS) entry which is preliminary data.</text>
</comment>
<protein>
    <submittedName>
        <fullName evidence="3">D-alanyl-D-alanine carboxypeptidase</fullName>
    </submittedName>
</protein>
<reference evidence="3 4" key="1">
    <citation type="submission" date="2021-12" db="EMBL/GenBank/DDBJ databases">
        <title>Genome sequencing of bacteria with rrn-lacking chromosome and rrn-plasmid.</title>
        <authorList>
            <person name="Anda M."/>
            <person name="Iwasaki W."/>
        </authorList>
    </citation>
    <scope>NUCLEOTIDE SEQUENCE [LARGE SCALE GENOMIC DNA]</scope>
    <source>
        <strain evidence="3 4">NBRC 15940</strain>
    </source>
</reference>
<dbReference type="PANTHER" id="PTHR46825">
    <property type="entry name" value="D-ALANYL-D-ALANINE-CARBOXYPEPTIDASE/ENDOPEPTIDASE AMPH"/>
    <property type="match status" value="1"/>
</dbReference>
<feature type="chain" id="PRO_5042924933" evidence="1">
    <location>
        <begin position="22"/>
        <end position="377"/>
    </location>
</feature>
<feature type="domain" description="Beta-lactamase-related" evidence="2">
    <location>
        <begin position="43"/>
        <end position="351"/>
    </location>
</feature>
<keyword evidence="3" id="KW-0378">Hydrolase</keyword>
<evidence type="ECO:0000313" key="3">
    <source>
        <dbReference type="EMBL" id="GJM59669.1"/>
    </source>
</evidence>
<dbReference type="Gene3D" id="3.40.710.10">
    <property type="entry name" value="DD-peptidase/beta-lactamase superfamily"/>
    <property type="match status" value="1"/>
</dbReference>
<dbReference type="InterPro" id="IPR050491">
    <property type="entry name" value="AmpC-like"/>
</dbReference>
<keyword evidence="1" id="KW-0732">Signal</keyword>
<dbReference type="EMBL" id="BQKE01000001">
    <property type="protein sequence ID" value="GJM59669.1"/>
    <property type="molecule type" value="Genomic_DNA"/>
</dbReference>
<proteinExistence type="predicted"/>
<dbReference type="SUPFAM" id="SSF56601">
    <property type="entry name" value="beta-lactamase/transpeptidase-like"/>
    <property type="match status" value="1"/>
</dbReference>
<dbReference type="InterPro" id="IPR001466">
    <property type="entry name" value="Beta-lactam-related"/>
</dbReference>
<feature type="signal peptide" evidence="1">
    <location>
        <begin position="1"/>
        <end position="21"/>
    </location>
</feature>
<evidence type="ECO:0000313" key="4">
    <source>
        <dbReference type="Proteomes" id="UP001310022"/>
    </source>
</evidence>
<dbReference type="PANTHER" id="PTHR46825:SF9">
    <property type="entry name" value="BETA-LACTAMASE-RELATED DOMAIN-CONTAINING PROTEIN"/>
    <property type="match status" value="1"/>
</dbReference>
<name>A0AAN4VT63_9BACT</name>
<dbReference type="Pfam" id="PF00144">
    <property type="entry name" value="Beta-lactamase"/>
    <property type="match status" value="1"/>
</dbReference>
<keyword evidence="3" id="KW-0121">Carboxypeptidase</keyword>
<dbReference type="RefSeq" id="WP_338235659.1">
    <property type="nucleotide sequence ID" value="NZ_BQKE01000001.1"/>
</dbReference>